<accession>A0A915DUK2</accession>
<name>A0A915DUK2_9BILA</name>
<dbReference type="AlphaFoldDB" id="A0A915DUK2"/>
<reference evidence="2" key="1">
    <citation type="submission" date="2022-11" db="UniProtKB">
        <authorList>
            <consortium name="WormBaseParasite"/>
        </authorList>
    </citation>
    <scope>IDENTIFICATION</scope>
</reference>
<keyword evidence="1" id="KW-1185">Reference proteome</keyword>
<evidence type="ECO:0000313" key="1">
    <source>
        <dbReference type="Proteomes" id="UP000887574"/>
    </source>
</evidence>
<protein>
    <submittedName>
        <fullName evidence="2">Uncharacterized protein</fullName>
    </submittedName>
</protein>
<dbReference type="Proteomes" id="UP000887574">
    <property type="component" value="Unplaced"/>
</dbReference>
<proteinExistence type="predicted"/>
<dbReference type="WBParaSite" id="jg2334">
    <property type="protein sequence ID" value="jg2334"/>
    <property type="gene ID" value="jg2334"/>
</dbReference>
<sequence>MDWESRSTLIGETSEFEWTGDTDSYVCTDRSGPKPNGDLSFLLYSNESRYVHYRLEVSNMHIAQLGAPFNLSSDEFNCLDLNEELVSGLDRSLQKINRFNVRTRTYLDSIPVYGLPSTIRCLRHLSAFENDRPDQINCSGAWSNDRLFVWSEEKDGHSPAACSSYVHSIQLDTGHAQPMNHRFEQHIRRLIVSPDQQHLYIRNDKILPRPLIKGEMIHHDYMRSRLKTFRYFRVPLNNPDSLFFMASMALPRPLTPFMIQLITRHHKQEIPLQVYK</sequence>
<organism evidence="1 2">
    <name type="scientific">Ditylenchus dipsaci</name>
    <dbReference type="NCBI Taxonomy" id="166011"/>
    <lineage>
        <taxon>Eukaryota</taxon>
        <taxon>Metazoa</taxon>
        <taxon>Ecdysozoa</taxon>
        <taxon>Nematoda</taxon>
        <taxon>Chromadorea</taxon>
        <taxon>Rhabditida</taxon>
        <taxon>Tylenchina</taxon>
        <taxon>Tylenchomorpha</taxon>
        <taxon>Sphaerularioidea</taxon>
        <taxon>Anguinidae</taxon>
        <taxon>Anguininae</taxon>
        <taxon>Ditylenchus</taxon>
    </lineage>
</organism>
<evidence type="ECO:0000313" key="2">
    <source>
        <dbReference type="WBParaSite" id="jg2334"/>
    </source>
</evidence>